<protein>
    <submittedName>
        <fullName evidence="2">Carbohydrate-binding protein</fullName>
    </submittedName>
</protein>
<keyword evidence="1" id="KW-1133">Transmembrane helix</keyword>
<name>A0A0K9NTA4_ZOSMR</name>
<organism evidence="2 3">
    <name type="scientific">Zostera marina</name>
    <name type="common">Eelgrass</name>
    <dbReference type="NCBI Taxonomy" id="29655"/>
    <lineage>
        <taxon>Eukaryota</taxon>
        <taxon>Viridiplantae</taxon>
        <taxon>Streptophyta</taxon>
        <taxon>Embryophyta</taxon>
        <taxon>Tracheophyta</taxon>
        <taxon>Spermatophyta</taxon>
        <taxon>Magnoliopsida</taxon>
        <taxon>Liliopsida</taxon>
        <taxon>Zosteraceae</taxon>
        <taxon>Zostera</taxon>
    </lineage>
</organism>
<sequence>MDLTEITTFVVKRRQRRLRNLLFLVAAGFAGYGAYKSYHLPFVTRKREKLANLLKTIVAFTEAISSYSSTLCLLSSDINRFLRSESDEIPSSIRQISKISSSDEFLESVTRISESITVGVLRGFRSNPTAISTNLDFSDKILDRLFSDSGTGFVSAIAGNLVKGLVTGVDKSASGRGRDQWMHLLCEDKSIKMIGECVERFVTTAVTVYLEKTTNVNTYNQMFAGLTHPNHSESMKELLTTVCNGAVESLVKTSHKVLAKKNPSDNNLLQKTPLVDDNSSMGGGSHRRLVMDITGRVAFDTVRSFLEFCLNRFGECGRTGVSVIREEILGRGAEIVKYVSAKSLLVLTICFSFCLHLLPTSTATVGSGGSKLIMPTL</sequence>
<feature type="transmembrane region" description="Helical" evidence="1">
    <location>
        <begin position="21"/>
        <end position="38"/>
    </location>
</feature>
<keyword evidence="1" id="KW-0472">Membrane</keyword>
<dbReference type="AlphaFoldDB" id="A0A0K9NTA4"/>
<keyword evidence="1" id="KW-0812">Transmembrane</keyword>
<evidence type="ECO:0000313" key="2">
    <source>
        <dbReference type="EMBL" id="KMZ59165.1"/>
    </source>
</evidence>
<dbReference type="InterPro" id="IPR019141">
    <property type="entry name" value="DUF2045"/>
</dbReference>
<dbReference type="Proteomes" id="UP000036987">
    <property type="component" value="Unassembled WGS sequence"/>
</dbReference>
<dbReference type="PANTHER" id="PTHR21477">
    <property type="entry name" value="ZGC:172139"/>
    <property type="match status" value="1"/>
</dbReference>
<gene>
    <name evidence="2" type="ORF">ZOSMA_6G00960</name>
</gene>
<evidence type="ECO:0000256" key="1">
    <source>
        <dbReference type="SAM" id="Phobius"/>
    </source>
</evidence>
<keyword evidence="3" id="KW-1185">Reference proteome</keyword>
<dbReference type="EMBL" id="LFYR01001803">
    <property type="protein sequence ID" value="KMZ59165.1"/>
    <property type="molecule type" value="Genomic_DNA"/>
</dbReference>
<evidence type="ECO:0000313" key="3">
    <source>
        <dbReference type="Proteomes" id="UP000036987"/>
    </source>
</evidence>
<dbReference type="PANTHER" id="PTHR21477:SF12">
    <property type="entry name" value="PROTEIN PHLOEM PROTEIN 2-LIKE A10"/>
    <property type="match status" value="1"/>
</dbReference>
<dbReference type="OrthoDB" id="1641131at2759"/>
<accession>A0A0K9NTA4</accession>
<reference evidence="3" key="1">
    <citation type="journal article" date="2016" name="Nature">
        <title>The genome of the seagrass Zostera marina reveals angiosperm adaptation to the sea.</title>
        <authorList>
            <person name="Olsen J.L."/>
            <person name="Rouze P."/>
            <person name="Verhelst B."/>
            <person name="Lin Y.-C."/>
            <person name="Bayer T."/>
            <person name="Collen J."/>
            <person name="Dattolo E."/>
            <person name="De Paoli E."/>
            <person name="Dittami S."/>
            <person name="Maumus F."/>
            <person name="Michel G."/>
            <person name="Kersting A."/>
            <person name="Lauritano C."/>
            <person name="Lohaus R."/>
            <person name="Toepel M."/>
            <person name="Tonon T."/>
            <person name="Vanneste K."/>
            <person name="Amirebrahimi M."/>
            <person name="Brakel J."/>
            <person name="Bostroem C."/>
            <person name="Chovatia M."/>
            <person name="Grimwood J."/>
            <person name="Jenkins J.W."/>
            <person name="Jueterbock A."/>
            <person name="Mraz A."/>
            <person name="Stam W.T."/>
            <person name="Tice H."/>
            <person name="Bornberg-Bauer E."/>
            <person name="Green P.J."/>
            <person name="Pearson G.A."/>
            <person name="Procaccini G."/>
            <person name="Duarte C.M."/>
            <person name="Schmutz J."/>
            <person name="Reusch T.B.H."/>
            <person name="Van de Peer Y."/>
        </authorList>
    </citation>
    <scope>NUCLEOTIDE SEQUENCE [LARGE SCALE GENOMIC DNA]</scope>
    <source>
        <strain evidence="3">cv. Finnish</strain>
    </source>
</reference>
<proteinExistence type="predicted"/>
<comment type="caution">
    <text evidence="2">The sequence shown here is derived from an EMBL/GenBank/DDBJ whole genome shotgun (WGS) entry which is preliminary data.</text>
</comment>
<dbReference type="OMA" id="RAYNSPY"/>